<dbReference type="AlphaFoldDB" id="A0A3P6Q6G9"/>
<keyword evidence="1" id="KW-1133">Transmembrane helix</keyword>
<dbReference type="OrthoDB" id="1747252at2759"/>
<dbReference type="InterPro" id="IPR023674">
    <property type="entry name" value="Ribosomal_uL1-like"/>
</dbReference>
<name>A0A3P6Q6G9_DIBLA</name>
<dbReference type="InterPro" id="IPR016095">
    <property type="entry name" value="Ribosomal_uL1_3-a/b-sand"/>
</dbReference>
<keyword evidence="1" id="KW-0812">Transmembrane</keyword>
<evidence type="ECO:0000256" key="1">
    <source>
        <dbReference type="SAM" id="Phobius"/>
    </source>
</evidence>
<dbReference type="Gene3D" id="3.40.50.790">
    <property type="match status" value="1"/>
</dbReference>
<organism evidence="2 3">
    <name type="scientific">Dibothriocephalus latus</name>
    <name type="common">Fish tapeworm</name>
    <name type="synonym">Diphyllobothrium latum</name>
    <dbReference type="NCBI Taxonomy" id="60516"/>
    <lineage>
        <taxon>Eukaryota</taxon>
        <taxon>Metazoa</taxon>
        <taxon>Spiralia</taxon>
        <taxon>Lophotrochozoa</taxon>
        <taxon>Platyhelminthes</taxon>
        <taxon>Cestoda</taxon>
        <taxon>Eucestoda</taxon>
        <taxon>Diphyllobothriidea</taxon>
        <taxon>Diphyllobothriidae</taxon>
        <taxon>Dibothriocephalus</taxon>
    </lineage>
</organism>
<keyword evidence="3" id="KW-1185">Reference proteome</keyword>
<reference evidence="2 3" key="1">
    <citation type="submission" date="2018-11" db="EMBL/GenBank/DDBJ databases">
        <authorList>
            <consortium name="Pathogen Informatics"/>
        </authorList>
    </citation>
    <scope>NUCLEOTIDE SEQUENCE [LARGE SCALE GENOMIC DNA]</scope>
</reference>
<proteinExistence type="predicted"/>
<accession>A0A3P6Q6G9</accession>
<gene>
    <name evidence="2" type="ORF">DILT_LOCUS912</name>
</gene>
<protein>
    <submittedName>
        <fullName evidence="2">Uncharacterized protein</fullName>
    </submittedName>
</protein>
<feature type="transmembrane region" description="Helical" evidence="1">
    <location>
        <begin position="6"/>
        <end position="29"/>
    </location>
</feature>
<sequence length="172" mass="19637">MYFLDLSPAYVFFMSYYLAGLKLFANIFFKMQVSVNMRTKKVTKFLSKYEFPTRLPHPLTFLPKRRIIALCKQIEACLSAGAVAAGGTDIVTRIETGGFHWDEYDDVVAHPDFEESLHRLRKVLRNRLPTTKNGGFVRSSYVFPSSLASYCPPPRTTITTITNTREPTSPRK</sequence>
<dbReference type="EMBL" id="UYRU01004813">
    <property type="protein sequence ID" value="VDK37953.1"/>
    <property type="molecule type" value="Genomic_DNA"/>
</dbReference>
<keyword evidence="1" id="KW-0472">Membrane</keyword>
<evidence type="ECO:0000313" key="3">
    <source>
        <dbReference type="Proteomes" id="UP000281553"/>
    </source>
</evidence>
<dbReference type="Gene3D" id="3.30.190.20">
    <property type="match status" value="1"/>
</dbReference>
<dbReference type="Proteomes" id="UP000281553">
    <property type="component" value="Unassembled WGS sequence"/>
</dbReference>
<dbReference type="SUPFAM" id="SSF56808">
    <property type="entry name" value="Ribosomal protein L1"/>
    <property type="match status" value="1"/>
</dbReference>
<evidence type="ECO:0000313" key="2">
    <source>
        <dbReference type="EMBL" id="VDK37953.1"/>
    </source>
</evidence>